<dbReference type="EMBL" id="KE504157">
    <property type="protein sequence ID" value="EPS99382.1"/>
    <property type="molecule type" value="Genomic_DNA"/>
</dbReference>
<dbReference type="EMBL" id="KE504157">
    <property type="protein sequence ID" value="EPS99357.1"/>
    <property type="molecule type" value="Genomic_DNA"/>
</dbReference>
<keyword evidence="3" id="KW-1185">Reference proteome</keyword>
<sequence length="134" mass="14560">MFTHAAHPSAFSACWAFALPARSRRVLRCVTTQPVPARPLVRLPSLLPVPSAIHPPSRLPGRPFAVPLACLRMRSLAVPARWALANHARCWCMCCRQLAFARSLPPLARSPLAHSCARLLALTLGSSHARSPCS</sequence>
<protein>
    <submittedName>
        <fullName evidence="1">Uncharacterized protein</fullName>
    </submittedName>
</protein>
<name>S8E3J5_FOMSC</name>
<evidence type="ECO:0000313" key="3">
    <source>
        <dbReference type="Proteomes" id="UP000015241"/>
    </source>
</evidence>
<organism evidence="1 3">
    <name type="scientific">Fomitopsis schrenkii</name>
    <name type="common">Brown rot fungus</name>
    <dbReference type="NCBI Taxonomy" id="2126942"/>
    <lineage>
        <taxon>Eukaryota</taxon>
        <taxon>Fungi</taxon>
        <taxon>Dikarya</taxon>
        <taxon>Basidiomycota</taxon>
        <taxon>Agaricomycotina</taxon>
        <taxon>Agaricomycetes</taxon>
        <taxon>Polyporales</taxon>
        <taxon>Fomitopsis</taxon>
    </lineage>
</organism>
<reference evidence="1 3" key="1">
    <citation type="journal article" date="2012" name="Science">
        <title>The Paleozoic origin of enzymatic lignin decomposition reconstructed from 31 fungal genomes.</title>
        <authorList>
            <person name="Floudas D."/>
            <person name="Binder M."/>
            <person name="Riley R."/>
            <person name="Barry K."/>
            <person name="Blanchette R.A."/>
            <person name="Henrissat B."/>
            <person name="Martinez A.T."/>
            <person name="Otillar R."/>
            <person name="Spatafora J.W."/>
            <person name="Yadav J.S."/>
            <person name="Aerts A."/>
            <person name="Benoit I."/>
            <person name="Boyd A."/>
            <person name="Carlson A."/>
            <person name="Copeland A."/>
            <person name="Coutinho P.M."/>
            <person name="de Vries R.P."/>
            <person name="Ferreira P."/>
            <person name="Findley K."/>
            <person name="Foster B."/>
            <person name="Gaskell J."/>
            <person name="Glotzer D."/>
            <person name="Gorecki P."/>
            <person name="Heitman J."/>
            <person name="Hesse C."/>
            <person name="Hori C."/>
            <person name="Igarashi K."/>
            <person name="Jurgens J.A."/>
            <person name="Kallen N."/>
            <person name="Kersten P."/>
            <person name="Kohler A."/>
            <person name="Kuees U."/>
            <person name="Kumar T.K.A."/>
            <person name="Kuo A."/>
            <person name="LaButti K."/>
            <person name="Larrondo L.F."/>
            <person name="Lindquist E."/>
            <person name="Ling A."/>
            <person name="Lombard V."/>
            <person name="Lucas S."/>
            <person name="Lundell T."/>
            <person name="Martin R."/>
            <person name="McLaughlin D.J."/>
            <person name="Morgenstern I."/>
            <person name="Morin E."/>
            <person name="Murat C."/>
            <person name="Nagy L.G."/>
            <person name="Nolan M."/>
            <person name="Ohm R.A."/>
            <person name="Patyshakuliyeva A."/>
            <person name="Rokas A."/>
            <person name="Ruiz-Duenas F.J."/>
            <person name="Sabat G."/>
            <person name="Salamov A."/>
            <person name="Samejima M."/>
            <person name="Schmutz J."/>
            <person name="Slot J.C."/>
            <person name="St John F."/>
            <person name="Stenlid J."/>
            <person name="Sun H."/>
            <person name="Sun S."/>
            <person name="Syed K."/>
            <person name="Tsang A."/>
            <person name="Wiebenga A."/>
            <person name="Young D."/>
            <person name="Pisabarro A."/>
            <person name="Eastwood D.C."/>
            <person name="Martin F."/>
            <person name="Cullen D."/>
            <person name="Grigoriev I.V."/>
            <person name="Hibbett D.S."/>
        </authorList>
    </citation>
    <scope>NUCLEOTIDE SEQUENCE</scope>
    <source>
        <strain evidence="3">FP-58527</strain>
        <strain evidence="1">FP-58527 SS1</strain>
    </source>
</reference>
<reference evidence="1" key="2">
    <citation type="submission" date="2013-06" db="EMBL/GenBank/DDBJ databases">
        <authorList>
            <consortium name="DOE Joint Genome Institute"/>
            <person name="Riley R."/>
            <person name="Floudas D."/>
            <person name="Binder M."/>
            <person name="Barry K."/>
            <person name="Blanchette R.A."/>
            <person name="Henrissat B."/>
            <person name="Martinez A.T."/>
            <person name="Otillar R."/>
            <person name="Spatafora J.W."/>
            <person name="Yadav J.S."/>
            <person name="Aerts A."/>
            <person name="Benoit I."/>
            <person name="Boyd A."/>
            <person name="Carlson A."/>
            <person name="Copeland A."/>
            <person name="Coutinho P.M."/>
            <person name="De Vries R.P."/>
            <person name="Ferreira P."/>
            <person name="Findley K."/>
            <person name="Foster B."/>
            <person name="Gaskell J."/>
            <person name="Glotzer D."/>
            <person name="Gorecki P."/>
            <person name="Heitman J."/>
            <person name="Hesse C."/>
            <person name="Hori C."/>
            <person name="Igarashi K."/>
            <person name="Jurgens J.A."/>
            <person name="Kallen N."/>
            <person name="Kersten P."/>
            <person name="Kohler A."/>
            <person name="Kues U."/>
            <person name="Kumar T.K."/>
            <person name="Kuo A."/>
            <person name="LaButti K."/>
            <person name="Larrondo L.F."/>
            <person name="Lindquist E."/>
            <person name="Ling A."/>
            <person name="Lombard V."/>
            <person name="Lucas S."/>
            <person name="Lundell T."/>
            <person name="Martin R."/>
            <person name="McLaughlin D.J."/>
            <person name="Morgenstern I."/>
            <person name="Morin E."/>
            <person name="Murat C."/>
            <person name="Nagy L.G."/>
            <person name="Nolan M."/>
            <person name="Ohm R.A."/>
            <person name="Patyshakuliyeva A."/>
            <person name="Rokas A."/>
            <person name="Ruiz-Duenas F.J."/>
            <person name="Sabat G."/>
            <person name="Salamov A."/>
            <person name="Samejima M."/>
            <person name="Schmutz J."/>
            <person name="Slot J.C."/>
            <person name="St John F."/>
            <person name="Stenlid J."/>
            <person name="Sun H."/>
            <person name="Sun S."/>
            <person name="Syed K."/>
            <person name="Tsang A."/>
            <person name="Wiebenga A."/>
            <person name="Young D."/>
            <person name="Pisabarro A."/>
            <person name="Eastwood D.C."/>
            <person name="Martin F."/>
            <person name="Cullen D."/>
            <person name="Hibbett D.S."/>
            <person name="Grigoriev I.V."/>
        </authorList>
    </citation>
    <scope>NUCLEOTIDE SEQUENCE</scope>
    <source>
        <strain evidence="1">FP-58527 SS1</strain>
    </source>
</reference>
<evidence type="ECO:0000313" key="1">
    <source>
        <dbReference type="EMBL" id="EPS99357.1"/>
    </source>
</evidence>
<proteinExistence type="predicted"/>
<dbReference type="Proteomes" id="UP000015241">
    <property type="component" value="Unassembled WGS sequence"/>
</dbReference>
<gene>
    <name evidence="2" type="ORF">FOMPIDRAFT_1024245</name>
    <name evidence="1" type="ORF">FOMPIDRAFT_123660</name>
</gene>
<accession>S8E3J5</accession>
<evidence type="ECO:0000313" key="2">
    <source>
        <dbReference type="EMBL" id="EPS99382.1"/>
    </source>
</evidence>
<dbReference type="AlphaFoldDB" id="S8E3J5"/>
<dbReference type="HOGENOM" id="CLU_1896242_0_0_1"/>